<dbReference type="GO" id="GO:0004523">
    <property type="term" value="F:RNA-DNA hybrid ribonuclease activity"/>
    <property type="evidence" value="ECO:0007669"/>
    <property type="project" value="UniProtKB-UniRule"/>
</dbReference>
<evidence type="ECO:0000256" key="10">
    <source>
        <dbReference type="HAMAP-Rule" id="MF_00042"/>
    </source>
</evidence>
<evidence type="ECO:0000256" key="1">
    <source>
        <dbReference type="ARBA" id="ARBA00000077"/>
    </source>
</evidence>
<keyword evidence="8 10" id="KW-0378">Hydrolase</keyword>
<evidence type="ECO:0000313" key="12">
    <source>
        <dbReference type="EMBL" id="QCD47791.1"/>
    </source>
</evidence>
<gene>
    <name evidence="10 12" type="primary">rnhA</name>
    <name evidence="12" type="ORF">CRECT_2191</name>
</gene>
<dbReference type="AlphaFoldDB" id="A0A6G5QQ94"/>
<feature type="binding site" evidence="10">
    <location>
        <position position="128"/>
    </location>
    <ligand>
        <name>Mg(2+)</name>
        <dbReference type="ChEBI" id="CHEBI:18420"/>
        <label>2</label>
    </ligand>
</feature>
<dbReference type="Pfam" id="PF00075">
    <property type="entry name" value="RNase_H"/>
    <property type="match status" value="1"/>
</dbReference>
<evidence type="ECO:0000256" key="7">
    <source>
        <dbReference type="ARBA" id="ARBA00022759"/>
    </source>
</evidence>
<feature type="binding site" evidence="10">
    <location>
        <position position="47"/>
    </location>
    <ligand>
        <name>Mg(2+)</name>
        <dbReference type="ChEBI" id="CHEBI:18420"/>
        <label>1</label>
    </ligand>
</feature>
<evidence type="ECO:0000256" key="8">
    <source>
        <dbReference type="ARBA" id="ARBA00022801"/>
    </source>
</evidence>
<dbReference type="GO" id="GO:0003676">
    <property type="term" value="F:nucleic acid binding"/>
    <property type="evidence" value="ECO:0007669"/>
    <property type="project" value="InterPro"/>
</dbReference>
<evidence type="ECO:0000256" key="3">
    <source>
        <dbReference type="ARBA" id="ARBA00011245"/>
    </source>
</evidence>
<accession>A0A6G5QQ94</accession>
<dbReference type="GO" id="GO:0000287">
    <property type="term" value="F:magnesium ion binding"/>
    <property type="evidence" value="ECO:0007669"/>
    <property type="project" value="UniProtKB-UniRule"/>
</dbReference>
<dbReference type="PANTHER" id="PTHR10642:SF26">
    <property type="entry name" value="RIBONUCLEASE H1"/>
    <property type="match status" value="1"/>
</dbReference>
<evidence type="ECO:0000259" key="11">
    <source>
        <dbReference type="PROSITE" id="PS50879"/>
    </source>
</evidence>
<keyword evidence="7 10" id="KW-0255">Endonuclease</keyword>
<dbReference type="CDD" id="cd09278">
    <property type="entry name" value="RNase_HI_prokaryote_like"/>
    <property type="match status" value="1"/>
</dbReference>
<comment type="cofactor">
    <cofactor evidence="10">
        <name>Mg(2+)</name>
        <dbReference type="ChEBI" id="CHEBI:18420"/>
    </cofactor>
    <text evidence="10">Binds 1 Mg(2+) ion per subunit. May bind a second metal ion at a regulatory site, or after substrate binding.</text>
</comment>
<dbReference type="KEGG" id="crx:CRECT_2191"/>
<dbReference type="InterPro" id="IPR002156">
    <property type="entry name" value="RNaseH_domain"/>
</dbReference>
<evidence type="ECO:0000256" key="6">
    <source>
        <dbReference type="ARBA" id="ARBA00022723"/>
    </source>
</evidence>
<evidence type="ECO:0000256" key="2">
    <source>
        <dbReference type="ARBA" id="ARBA00005300"/>
    </source>
</evidence>
<evidence type="ECO:0000256" key="9">
    <source>
        <dbReference type="ARBA" id="ARBA00022842"/>
    </source>
</evidence>
<dbReference type="SUPFAM" id="SSF53098">
    <property type="entry name" value="Ribonuclease H-like"/>
    <property type="match status" value="1"/>
</dbReference>
<keyword evidence="5 10" id="KW-0540">Nuclease</keyword>
<name>A0A6G5QQ94_CAMRE</name>
<keyword evidence="9 10" id="KW-0460">Magnesium</keyword>
<feature type="binding site" evidence="10">
    <location>
        <position position="69"/>
    </location>
    <ligand>
        <name>Mg(2+)</name>
        <dbReference type="ChEBI" id="CHEBI:18420"/>
        <label>1</label>
    </ligand>
</feature>
<comment type="similarity">
    <text evidence="2 10">Belongs to the RNase H family.</text>
</comment>
<dbReference type="InterPro" id="IPR022892">
    <property type="entry name" value="RNaseHI"/>
</dbReference>
<feature type="domain" description="RNase H type-1" evidence="11">
    <location>
        <begin position="1"/>
        <end position="136"/>
    </location>
</feature>
<comment type="function">
    <text evidence="10">Endonuclease that specifically degrades the RNA of RNA-DNA hybrids.</text>
</comment>
<protein>
    <recommendedName>
        <fullName evidence="4 10">Ribonuclease H</fullName>
        <shortName evidence="10">RNase H</shortName>
        <ecNumber evidence="4 10">3.1.26.4</ecNumber>
    </recommendedName>
</protein>
<reference evidence="12 13" key="1">
    <citation type="submission" date="2016-07" db="EMBL/GenBank/DDBJ databases">
        <title>Comparative genomics of the Campylobacter concisus group.</title>
        <authorList>
            <person name="Miller W.G."/>
            <person name="Yee E."/>
            <person name="Chapman M.H."/>
            <person name="Huynh S."/>
            <person name="Bono J.L."/>
            <person name="On S.L.W."/>
            <person name="StLeger J."/>
            <person name="Foster G."/>
            <person name="Parker C.T."/>
        </authorList>
    </citation>
    <scope>NUCLEOTIDE SEQUENCE [LARGE SCALE GENOMIC DNA]</scope>
    <source>
        <strain evidence="12 13">ATCC 33238</strain>
    </source>
</reference>
<dbReference type="RefSeq" id="WP_002946043.1">
    <property type="nucleotide sequence ID" value="NZ_CP012543.1"/>
</dbReference>
<dbReference type="Gene3D" id="3.30.420.10">
    <property type="entry name" value="Ribonuclease H-like superfamily/Ribonuclease H"/>
    <property type="match status" value="1"/>
</dbReference>
<dbReference type="NCBIfam" id="NF001236">
    <property type="entry name" value="PRK00203.1"/>
    <property type="match status" value="1"/>
</dbReference>
<organism evidence="12 13">
    <name type="scientific">Campylobacter rectus</name>
    <name type="common">Wolinella recta</name>
    <dbReference type="NCBI Taxonomy" id="203"/>
    <lineage>
        <taxon>Bacteria</taxon>
        <taxon>Pseudomonadati</taxon>
        <taxon>Campylobacterota</taxon>
        <taxon>Epsilonproteobacteria</taxon>
        <taxon>Campylobacterales</taxon>
        <taxon>Campylobacteraceae</taxon>
        <taxon>Campylobacter</taxon>
    </lineage>
</organism>
<dbReference type="EMBL" id="CP012543">
    <property type="protein sequence ID" value="QCD47791.1"/>
    <property type="molecule type" value="Genomic_DNA"/>
</dbReference>
<comment type="subunit">
    <text evidence="3 10">Monomer.</text>
</comment>
<comment type="subcellular location">
    <subcellularLocation>
        <location evidence="10">Cytoplasm</location>
    </subcellularLocation>
</comment>
<dbReference type="GO" id="GO:0043137">
    <property type="term" value="P:DNA replication, removal of RNA primer"/>
    <property type="evidence" value="ECO:0007669"/>
    <property type="project" value="TreeGrafter"/>
</dbReference>
<keyword evidence="6 10" id="KW-0479">Metal-binding</keyword>
<keyword evidence="10" id="KW-0963">Cytoplasm</keyword>
<dbReference type="PROSITE" id="PS50879">
    <property type="entry name" value="RNASE_H_1"/>
    <property type="match status" value="1"/>
</dbReference>
<evidence type="ECO:0000256" key="4">
    <source>
        <dbReference type="ARBA" id="ARBA00012180"/>
    </source>
</evidence>
<dbReference type="GO" id="GO:0005737">
    <property type="term" value="C:cytoplasm"/>
    <property type="evidence" value="ECO:0007669"/>
    <property type="project" value="UniProtKB-SubCell"/>
</dbReference>
<evidence type="ECO:0000313" key="13">
    <source>
        <dbReference type="Proteomes" id="UP000502377"/>
    </source>
</evidence>
<dbReference type="Proteomes" id="UP000502377">
    <property type="component" value="Chromosome"/>
</dbReference>
<comment type="catalytic activity">
    <reaction evidence="1 10">
        <text>Endonucleolytic cleavage to 5'-phosphomonoester.</text>
        <dbReference type="EC" id="3.1.26.4"/>
    </reaction>
</comment>
<feature type="binding site" evidence="10">
    <location>
        <position position="9"/>
    </location>
    <ligand>
        <name>Mg(2+)</name>
        <dbReference type="ChEBI" id="CHEBI:18420"/>
        <label>2</label>
    </ligand>
</feature>
<sequence>MKTVCLFSDGSCLDNPGPGGWAYILEYGEHKKTASGGEAHTTNNQMELRAAIEGLKALKQPCRVKLYTDSSYVANAVNAWLEGWVKKNFKNVKNVPLWQEYLAASEPHEVEAIWVKGHAGHPQNELCDEMAREQAVKIKNSLKGE</sequence>
<dbReference type="InterPro" id="IPR036397">
    <property type="entry name" value="RNaseH_sf"/>
</dbReference>
<proteinExistence type="inferred from homology"/>
<dbReference type="InterPro" id="IPR050092">
    <property type="entry name" value="RNase_H"/>
</dbReference>
<dbReference type="HAMAP" id="MF_00042">
    <property type="entry name" value="RNase_H"/>
    <property type="match status" value="1"/>
</dbReference>
<dbReference type="PANTHER" id="PTHR10642">
    <property type="entry name" value="RIBONUCLEASE H1"/>
    <property type="match status" value="1"/>
</dbReference>
<dbReference type="InterPro" id="IPR012337">
    <property type="entry name" value="RNaseH-like_sf"/>
</dbReference>
<evidence type="ECO:0000256" key="5">
    <source>
        <dbReference type="ARBA" id="ARBA00022722"/>
    </source>
</evidence>
<feature type="binding site" evidence="10">
    <location>
        <position position="9"/>
    </location>
    <ligand>
        <name>Mg(2+)</name>
        <dbReference type="ChEBI" id="CHEBI:18420"/>
        <label>1</label>
    </ligand>
</feature>
<dbReference type="EC" id="3.1.26.4" evidence="4 10"/>